<dbReference type="EMBL" id="JADKGY010000029">
    <property type="protein sequence ID" value="MBK9984295.1"/>
    <property type="molecule type" value="Genomic_DNA"/>
</dbReference>
<accession>A0A9D7XQL7</accession>
<evidence type="ECO:0000313" key="2">
    <source>
        <dbReference type="Proteomes" id="UP000808337"/>
    </source>
</evidence>
<dbReference type="Proteomes" id="UP000808337">
    <property type="component" value="Unassembled WGS sequence"/>
</dbReference>
<keyword evidence="1" id="KW-0449">Lipoprotein</keyword>
<dbReference type="PROSITE" id="PS51257">
    <property type="entry name" value="PROKAR_LIPOPROTEIN"/>
    <property type="match status" value="1"/>
</dbReference>
<sequence length="527" mass="59022">MKSIHVLMLFILSALVMSTGCSKYFDEYSTNDNLPLQVPPSLILPTILNDMVVLPGGDVDKACQFIISNYTYYGLNQYWSGSAGLKYGTLRNVEAMEAEARRLAGTDDNPYHALGLFFRAFYFVDMTEKVGDLPMNEALKGLNNPSPKYDTQKEIFKQSLVWLDSANVLLTTLINNGFLEFSGDFYYKERLSNPVNGSSGRDALIQWQKVINSYTLRVLIELSKHADDADLNVKQKFAEIINNPAEYPIFTSNADNLQYVYNSAYNYYPDNPGNFGNNAGRLNIAATLLNNLSQLHDLRAMIIAEPARGLGFSDTSYQSYAGGRSGDDISALATQSSDHLISLYNYHYFYTTYTAEPTFILSYPEVCFSVAEAINRGWISGDAETWYKNGITAMWDFYGIKDGANVVNIQAVDFSNIPYTVHFSFANYFNQPLVKYKGNNQEGLNQILLQKYLAFARNSGLQGYYQWRRTGVPTFDAGPGSGNGGVIPMRYQYPSNEISTNSTNLSEALSRQYGGSDDINAVMWLIK</sequence>
<dbReference type="AlphaFoldDB" id="A0A9D7XQL7"/>
<dbReference type="SUPFAM" id="SSF48452">
    <property type="entry name" value="TPR-like"/>
    <property type="match status" value="1"/>
</dbReference>
<comment type="caution">
    <text evidence="1">The sequence shown here is derived from an EMBL/GenBank/DDBJ whole genome shotgun (WGS) entry which is preliminary data.</text>
</comment>
<dbReference type="Gene3D" id="1.25.40.390">
    <property type="match status" value="1"/>
</dbReference>
<protein>
    <submittedName>
        <fullName evidence="1">SusD/RagB family nutrient-binding outer membrane lipoprotein</fullName>
    </submittedName>
</protein>
<gene>
    <name evidence="1" type="ORF">IPP15_18340</name>
</gene>
<organism evidence="1 2">
    <name type="scientific">Candidatus Opimibacter skivensis</name>
    <dbReference type="NCBI Taxonomy" id="2982028"/>
    <lineage>
        <taxon>Bacteria</taxon>
        <taxon>Pseudomonadati</taxon>
        <taxon>Bacteroidota</taxon>
        <taxon>Saprospiria</taxon>
        <taxon>Saprospirales</taxon>
        <taxon>Saprospiraceae</taxon>
        <taxon>Candidatus Opimibacter</taxon>
    </lineage>
</organism>
<reference evidence="1 2" key="1">
    <citation type="submission" date="2020-10" db="EMBL/GenBank/DDBJ databases">
        <title>Connecting structure to function with the recovery of over 1000 high-quality activated sludge metagenome-assembled genomes encoding full-length rRNA genes using long-read sequencing.</title>
        <authorList>
            <person name="Singleton C.M."/>
            <person name="Petriglieri F."/>
            <person name="Kristensen J.M."/>
            <person name="Kirkegaard R.H."/>
            <person name="Michaelsen T.Y."/>
            <person name="Andersen M.H."/>
            <person name="Karst S.M."/>
            <person name="Dueholm M.S."/>
            <person name="Nielsen P.H."/>
            <person name="Albertsen M."/>
        </authorList>
    </citation>
    <scope>NUCLEOTIDE SEQUENCE [LARGE SCALE GENOMIC DNA]</scope>
    <source>
        <strain evidence="1">Ribe_18-Q3-R11-54_MAXAC.273</strain>
    </source>
</reference>
<evidence type="ECO:0000313" key="1">
    <source>
        <dbReference type="EMBL" id="MBK9984295.1"/>
    </source>
</evidence>
<name>A0A9D7XQL7_9BACT</name>
<dbReference type="InterPro" id="IPR041662">
    <property type="entry name" value="SusD-like_2"/>
</dbReference>
<dbReference type="Pfam" id="PF12771">
    <property type="entry name" value="SusD-like_2"/>
    <property type="match status" value="1"/>
</dbReference>
<dbReference type="InterPro" id="IPR011990">
    <property type="entry name" value="TPR-like_helical_dom_sf"/>
</dbReference>
<proteinExistence type="predicted"/>